<name>A0A1V6LT59_9FLAO</name>
<dbReference type="EC" id="1.1.1.85" evidence="5 14"/>
<protein>
    <recommendedName>
        <fullName evidence="5 14">3-isopropylmalate dehydrogenase</fullName>
        <ecNumber evidence="5 14">1.1.1.85</ecNumber>
    </recommendedName>
</protein>
<keyword evidence="6" id="KW-0432">Leucine biosynthesis</keyword>
<keyword evidence="18" id="KW-1185">Reference proteome</keyword>
<dbReference type="RefSeq" id="WP_080318447.1">
    <property type="nucleotide sequence ID" value="NZ_MTBC01000003.1"/>
</dbReference>
<dbReference type="Proteomes" id="UP000191680">
    <property type="component" value="Unassembled WGS sequence"/>
</dbReference>
<keyword evidence="8" id="KW-0479">Metal-binding</keyword>
<feature type="domain" description="Isopropylmalate dehydrogenase-like" evidence="16">
    <location>
        <begin position="4"/>
        <end position="346"/>
    </location>
</feature>
<comment type="cofactor">
    <cofactor evidence="1">
        <name>Mn(2+)</name>
        <dbReference type="ChEBI" id="CHEBI:29035"/>
    </cofactor>
</comment>
<keyword evidence="10 15" id="KW-0560">Oxidoreductase</keyword>
<evidence type="ECO:0000256" key="3">
    <source>
        <dbReference type="ARBA" id="ARBA00008319"/>
    </source>
</evidence>
<dbReference type="PANTHER" id="PTHR42979">
    <property type="entry name" value="3-ISOPROPYLMALATE DEHYDROGENASE"/>
    <property type="match status" value="1"/>
</dbReference>
<comment type="caution">
    <text evidence="17">The sequence shown here is derived from an EMBL/GenBank/DDBJ whole genome shotgun (WGS) entry which is preliminary data.</text>
</comment>
<comment type="similarity">
    <text evidence="3">Belongs to the isocitrate and isopropylmalate dehydrogenases family. LeuB type 1 subfamily.</text>
</comment>
<accession>A0A1V6LT59</accession>
<dbReference type="SUPFAM" id="SSF53659">
    <property type="entry name" value="Isocitrate/Isopropylmalate dehydrogenase-like"/>
    <property type="match status" value="1"/>
</dbReference>
<gene>
    <name evidence="17" type="ORF">BUL40_05775</name>
</gene>
<evidence type="ECO:0000256" key="10">
    <source>
        <dbReference type="ARBA" id="ARBA00023002"/>
    </source>
</evidence>
<dbReference type="NCBIfam" id="TIGR00169">
    <property type="entry name" value="leuB"/>
    <property type="match status" value="1"/>
</dbReference>
<reference evidence="17 18" key="1">
    <citation type="submission" date="2016-12" db="EMBL/GenBank/DDBJ databases">
        <authorList>
            <person name="Song W.-J."/>
            <person name="Kurnit D.M."/>
        </authorList>
    </citation>
    <scope>NUCLEOTIDE SEQUENCE [LARGE SCALE GENOMIC DNA]</scope>
    <source>
        <strain evidence="17 18">HSG9</strain>
    </source>
</reference>
<keyword evidence="7" id="KW-0028">Amino-acid biosynthesis</keyword>
<dbReference type="InterPro" id="IPR004429">
    <property type="entry name" value="Isopropylmalate_DH"/>
</dbReference>
<evidence type="ECO:0000256" key="5">
    <source>
        <dbReference type="ARBA" id="ARBA00013101"/>
    </source>
</evidence>
<dbReference type="GO" id="GO:0003862">
    <property type="term" value="F:3-isopropylmalate dehydrogenase activity"/>
    <property type="evidence" value="ECO:0007669"/>
    <property type="project" value="UniProtKB-UniRule"/>
</dbReference>
<keyword evidence="9" id="KW-0460">Magnesium</keyword>
<dbReference type="Gene3D" id="3.40.718.10">
    <property type="entry name" value="Isopropylmalate Dehydrogenase"/>
    <property type="match status" value="1"/>
</dbReference>
<dbReference type="GO" id="GO:0009098">
    <property type="term" value="P:L-leucine biosynthetic process"/>
    <property type="evidence" value="ECO:0007669"/>
    <property type="project" value="UniProtKB-UniRule"/>
</dbReference>
<evidence type="ECO:0000259" key="16">
    <source>
        <dbReference type="SMART" id="SM01329"/>
    </source>
</evidence>
<dbReference type="OrthoDB" id="9806254at2"/>
<keyword evidence="12" id="KW-0464">Manganese</keyword>
<evidence type="ECO:0000256" key="13">
    <source>
        <dbReference type="ARBA" id="ARBA00023304"/>
    </source>
</evidence>
<keyword evidence="11" id="KW-0520">NAD</keyword>
<comment type="cofactor">
    <cofactor evidence="2">
        <name>Mg(2+)</name>
        <dbReference type="ChEBI" id="CHEBI:18420"/>
    </cofactor>
</comment>
<dbReference type="PANTHER" id="PTHR42979:SF1">
    <property type="entry name" value="3-ISOPROPYLMALATE DEHYDROGENASE"/>
    <property type="match status" value="1"/>
</dbReference>
<evidence type="ECO:0000256" key="15">
    <source>
        <dbReference type="RuleBase" id="RU004443"/>
    </source>
</evidence>
<dbReference type="InterPro" id="IPR024084">
    <property type="entry name" value="IsoPropMal-DH-like_dom"/>
</dbReference>
<evidence type="ECO:0000313" key="17">
    <source>
        <dbReference type="EMBL" id="OQD43342.1"/>
    </source>
</evidence>
<proteinExistence type="inferred from homology"/>
<evidence type="ECO:0000256" key="2">
    <source>
        <dbReference type="ARBA" id="ARBA00001946"/>
    </source>
</evidence>
<evidence type="ECO:0000256" key="14">
    <source>
        <dbReference type="NCBIfam" id="TIGR00169"/>
    </source>
</evidence>
<dbReference type="AlphaFoldDB" id="A0A1V6LT59"/>
<evidence type="ECO:0000256" key="1">
    <source>
        <dbReference type="ARBA" id="ARBA00001936"/>
    </source>
</evidence>
<evidence type="ECO:0000256" key="9">
    <source>
        <dbReference type="ARBA" id="ARBA00022842"/>
    </source>
</evidence>
<dbReference type="FunFam" id="3.40.718.10:FF:000006">
    <property type="entry name" value="3-isopropylmalate dehydrogenase"/>
    <property type="match status" value="1"/>
</dbReference>
<comment type="subunit">
    <text evidence="4">Homodimer.</text>
</comment>
<evidence type="ECO:0000256" key="7">
    <source>
        <dbReference type="ARBA" id="ARBA00022605"/>
    </source>
</evidence>
<sequence length="372" mass="41318">MKYKIALLPGDGVGEEVIQQAKKCLEAVEEVFHHEFIFQIGVIGAKAINTYETALPKDTLRICKNSDAILVGTIGNHKFNNNPVAEVRPEHGLIQLRKELGLYANIRPLRIFPSLVDKSPLKADIIKGTDMLIFRELSSGIYYQNKEDATKAQSASDVCKYTEEEISRIAHLAFKAAKNRNNRVTLIDKANVLNSSKLWRKVVRDIAQSYPDVALEYQFVDHAAMKMIAAPNRYDVVLTENMFGDILADESSMISGAVNTLPSASVGEKQALFQPVHGPYTELKDKDLVNPVATILATAMLLEHFRLFEEAMAVREAVDKSIAKGIVTKDLDANSQYGTNHVGDFIANHILGHDDRINMNNENIDLGKSTII</sequence>
<organism evidence="17 18">
    <name type="scientific">Croceivirga radicis</name>
    <dbReference type="NCBI Taxonomy" id="1929488"/>
    <lineage>
        <taxon>Bacteria</taxon>
        <taxon>Pseudomonadati</taxon>
        <taxon>Bacteroidota</taxon>
        <taxon>Flavobacteriia</taxon>
        <taxon>Flavobacteriales</taxon>
        <taxon>Flavobacteriaceae</taxon>
        <taxon>Croceivirga</taxon>
    </lineage>
</organism>
<evidence type="ECO:0000313" key="18">
    <source>
        <dbReference type="Proteomes" id="UP000191680"/>
    </source>
</evidence>
<dbReference type="GO" id="GO:0005829">
    <property type="term" value="C:cytosol"/>
    <property type="evidence" value="ECO:0007669"/>
    <property type="project" value="TreeGrafter"/>
</dbReference>
<dbReference type="Pfam" id="PF00180">
    <property type="entry name" value="Iso_dh"/>
    <property type="match status" value="1"/>
</dbReference>
<evidence type="ECO:0000256" key="4">
    <source>
        <dbReference type="ARBA" id="ARBA00011738"/>
    </source>
</evidence>
<dbReference type="GO" id="GO:0046872">
    <property type="term" value="F:metal ion binding"/>
    <property type="evidence" value="ECO:0007669"/>
    <property type="project" value="UniProtKB-KW"/>
</dbReference>
<evidence type="ECO:0000256" key="11">
    <source>
        <dbReference type="ARBA" id="ARBA00023027"/>
    </source>
</evidence>
<evidence type="ECO:0000256" key="8">
    <source>
        <dbReference type="ARBA" id="ARBA00022723"/>
    </source>
</evidence>
<evidence type="ECO:0000256" key="12">
    <source>
        <dbReference type="ARBA" id="ARBA00023211"/>
    </source>
</evidence>
<dbReference type="SMART" id="SM01329">
    <property type="entry name" value="Iso_dh"/>
    <property type="match status" value="1"/>
</dbReference>
<keyword evidence="13" id="KW-0100">Branched-chain amino acid biosynthesis</keyword>
<dbReference type="EMBL" id="MTBC01000003">
    <property type="protein sequence ID" value="OQD43342.1"/>
    <property type="molecule type" value="Genomic_DNA"/>
</dbReference>
<evidence type="ECO:0000256" key="6">
    <source>
        <dbReference type="ARBA" id="ARBA00022430"/>
    </source>
</evidence>